<sequence>MREDDDNRHNKWKNSFQTLKFTILSHLKPNLGRYCWKVGYYWNLGRYCWKGSRCERAGNPETGGMHKARRPVIYYVVWR</sequence>
<dbReference type="AlphaFoldDB" id="A0A0N5CYX9"/>
<reference evidence="3" key="1">
    <citation type="submission" date="2017-02" db="UniProtKB">
        <authorList>
            <consortium name="WormBaseParasite"/>
        </authorList>
    </citation>
    <scope>IDENTIFICATION</scope>
</reference>
<name>A0A0N5CYX9_THECL</name>
<evidence type="ECO:0000313" key="1">
    <source>
        <dbReference type="EMBL" id="VDN02933.1"/>
    </source>
</evidence>
<keyword evidence="2" id="KW-1185">Reference proteome</keyword>
<protein>
    <submittedName>
        <fullName evidence="1 3">Uncharacterized protein</fullName>
    </submittedName>
</protein>
<evidence type="ECO:0000313" key="3">
    <source>
        <dbReference type="WBParaSite" id="TCLT_0000567301-mRNA-1"/>
    </source>
</evidence>
<gene>
    <name evidence="1" type="ORF">TCLT_LOCUS5662</name>
</gene>
<dbReference type="Proteomes" id="UP000276776">
    <property type="component" value="Unassembled WGS sequence"/>
</dbReference>
<evidence type="ECO:0000313" key="2">
    <source>
        <dbReference type="Proteomes" id="UP000276776"/>
    </source>
</evidence>
<reference evidence="1 2" key="2">
    <citation type="submission" date="2018-11" db="EMBL/GenBank/DDBJ databases">
        <authorList>
            <consortium name="Pathogen Informatics"/>
        </authorList>
    </citation>
    <scope>NUCLEOTIDE SEQUENCE [LARGE SCALE GENOMIC DNA]</scope>
</reference>
<dbReference type="EMBL" id="UYYF01004355">
    <property type="protein sequence ID" value="VDN02933.1"/>
    <property type="molecule type" value="Genomic_DNA"/>
</dbReference>
<proteinExistence type="predicted"/>
<dbReference type="WBParaSite" id="TCLT_0000567301-mRNA-1">
    <property type="protein sequence ID" value="TCLT_0000567301-mRNA-1"/>
    <property type="gene ID" value="TCLT_0000567301"/>
</dbReference>
<organism evidence="3">
    <name type="scientific">Thelazia callipaeda</name>
    <name type="common">Oriental eyeworm</name>
    <name type="synonym">Parasitic nematode</name>
    <dbReference type="NCBI Taxonomy" id="103827"/>
    <lineage>
        <taxon>Eukaryota</taxon>
        <taxon>Metazoa</taxon>
        <taxon>Ecdysozoa</taxon>
        <taxon>Nematoda</taxon>
        <taxon>Chromadorea</taxon>
        <taxon>Rhabditida</taxon>
        <taxon>Spirurina</taxon>
        <taxon>Spiruromorpha</taxon>
        <taxon>Thelazioidea</taxon>
        <taxon>Thelaziidae</taxon>
        <taxon>Thelazia</taxon>
    </lineage>
</organism>
<accession>A0A0N5CYX9</accession>